<evidence type="ECO:0000313" key="1">
    <source>
        <dbReference type="EMBL" id="CAB4142679.1"/>
    </source>
</evidence>
<proteinExistence type="predicted"/>
<sequence>MKASEFRKLIREEVSKAIMEAPIAAPTTYDYNNPGDEWKAIFNKAIQRFTAYRQNPKVKKDTANLIMAVYKLGAKKIGKNLKPDYLTSAAERVMRDLEPGDTADDLIPYIKSDLDPTARPSWAHPQSEKPFKAGKWVRITPQTKLKVGDELTRIGDTYFADIVKMDGDKFLLHFDIDYSGEKPTKADRKYLEDYWFLMQKK</sequence>
<accession>A0A6J5MG18</accession>
<name>A0A6J5MG18_9CAUD</name>
<reference evidence="1" key="1">
    <citation type="submission" date="2020-04" db="EMBL/GenBank/DDBJ databases">
        <authorList>
            <person name="Chiriac C."/>
            <person name="Salcher M."/>
            <person name="Ghai R."/>
            <person name="Kavagutti S V."/>
        </authorList>
    </citation>
    <scope>NUCLEOTIDE SEQUENCE</scope>
</reference>
<protein>
    <submittedName>
        <fullName evidence="1">Uncharacterized protein</fullName>
    </submittedName>
</protein>
<gene>
    <name evidence="1" type="ORF">UFOVP450_21</name>
</gene>
<organism evidence="1">
    <name type="scientific">uncultured Caudovirales phage</name>
    <dbReference type="NCBI Taxonomy" id="2100421"/>
    <lineage>
        <taxon>Viruses</taxon>
        <taxon>Duplodnaviria</taxon>
        <taxon>Heunggongvirae</taxon>
        <taxon>Uroviricota</taxon>
        <taxon>Caudoviricetes</taxon>
        <taxon>Peduoviridae</taxon>
        <taxon>Maltschvirus</taxon>
        <taxon>Maltschvirus maltsch</taxon>
    </lineage>
</organism>
<dbReference type="EMBL" id="LR796421">
    <property type="protein sequence ID" value="CAB4142679.1"/>
    <property type="molecule type" value="Genomic_DNA"/>
</dbReference>